<dbReference type="PANTHER" id="PTHR47272">
    <property type="entry name" value="DDE_TNP_1_7 DOMAIN-CONTAINING PROTEIN"/>
    <property type="match status" value="1"/>
</dbReference>
<comment type="caution">
    <text evidence="2">The sequence shown here is derived from an EMBL/GenBank/DDBJ whole genome shotgun (WGS) entry which is preliminary data.</text>
</comment>
<evidence type="ECO:0000313" key="2">
    <source>
        <dbReference type="EMBL" id="KAJ8873092.1"/>
    </source>
</evidence>
<dbReference type="EMBL" id="JARBHB010000011">
    <property type="protein sequence ID" value="KAJ8873092.1"/>
    <property type="molecule type" value="Genomic_DNA"/>
</dbReference>
<protein>
    <submittedName>
        <fullName evidence="2">Uncharacterized protein</fullName>
    </submittedName>
</protein>
<organism evidence="2 3">
    <name type="scientific">Dryococelus australis</name>
    <dbReference type="NCBI Taxonomy" id="614101"/>
    <lineage>
        <taxon>Eukaryota</taxon>
        <taxon>Metazoa</taxon>
        <taxon>Ecdysozoa</taxon>
        <taxon>Arthropoda</taxon>
        <taxon>Hexapoda</taxon>
        <taxon>Insecta</taxon>
        <taxon>Pterygota</taxon>
        <taxon>Neoptera</taxon>
        <taxon>Polyneoptera</taxon>
        <taxon>Phasmatodea</taxon>
        <taxon>Verophasmatodea</taxon>
        <taxon>Anareolatae</taxon>
        <taxon>Phasmatidae</taxon>
        <taxon>Eurycanthinae</taxon>
        <taxon>Dryococelus</taxon>
    </lineage>
</organism>
<feature type="region of interest" description="Disordered" evidence="1">
    <location>
        <begin position="25"/>
        <end position="51"/>
    </location>
</feature>
<reference evidence="2 3" key="1">
    <citation type="submission" date="2023-02" db="EMBL/GenBank/DDBJ databases">
        <title>LHISI_Scaffold_Assembly.</title>
        <authorList>
            <person name="Stuart O.P."/>
            <person name="Cleave R."/>
            <person name="Magrath M.J.L."/>
            <person name="Mikheyev A.S."/>
        </authorList>
    </citation>
    <scope>NUCLEOTIDE SEQUENCE [LARGE SCALE GENOMIC DNA]</scope>
    <source>
        <strain evidence="2">Daus_M_001</strain>
        <tissue evidence="2">Leg muscle</tissue>
    </source>
</reference>
<dbReference type="Proteomes" id="UP001159363">
    <property type="component" value="Chromosome 10"/>
</dbReference>
<dbReference type="PANTHER" id="PTHR47272:SF1">
    <property type="entry name" value="PIGGYBAC TRANSPOSABLE ELEMENT-DERIVED PROTEIN 3-LIKE"/>
    <property type="match status" value="1"/>
</dbReference>
<proteinExistence type="predicted"/>
<gene>
    <name evidence="2" type="ORF">PR048_026708</name>
</gene>
<keyword evidence="3" id="KW-1185">Reference proteome</keyword>
<evidence type="ECO:0000313" key="3">
    <source>
        <dbReference type="Proteomes" id="UP001159363"/>
    </source>
</evidence>
<sequence length="108" mass="12296">MNLADFKMEVATVLCLTGKQTLGKRGRPNELNQQFAEKKKKGPATHIPPSDVRLDQMQHLPELNDKRQRYKIPDCSGYSFVACGKCGVTLCFNRNKNCFFSHSVMYII</sequence>
<evidence type="ECO:0000256" key="1">
    <source>
        <dbReference type="SAM" id="MobiDB-lite"/>
    </source>
</evidence>
<name>A0ABQ9GM39_9NEOP</name>
<accession>A0ABQ9GM39</accession>